<organism evidence="2 3">
    <name type="scientific">Rhizophlyctis rosea</name>
    <dbReference type="NCBI Taxonomy" id="64517"/>
    <lineage>
        <taxon>Eukaryota</taxon>
        <taxon>Fungi</taxon>
        <taxon>Fungi incertae sedis</taxon>
        <taxon>Chytridiomycota</taxon>
        <taxon>Chytridiomycota incertae sedis</taxon>
        <taxon>Chytridiomycetes</taxon>
        <taxon>Rhizophlyctidales</taxon>
        <taxon>Rhizophlyctidaceae</taxon>
        <taxon>Rhizophlyctis</taxon>
    </lineage>
</organism>
<feature type="compositionally biased region" description="Low complexity" evidence="1">
    <location>
        <begin position="1"/>
        <end position="21"/>
    </location>
</feature>
<reference evidence="2" key="1">
    <citation type="submission" date="2020-05" db="EMBL/GenBank/DDBJ databases">
        <title>Phylogenomic resolution of chytrid fungi.</title>
        <authorList>
            <person name="Stajich J.E."/>
            <person name="Amses K."/>
            <person name="Simmons R."/>
            <person name="Seto K."/>
            <person name="Myers J."/>
            <person name="Bonds A."/>
            <person name="Quandt C.A."/>
            <person name="Barry K."/>
            <person name="Liu P."/>
            <person name="Grigoriev I."/>
            <person name="Longcore J.E."/>
            <person name="James T.Y."/>
        </authorList>
    </citation>
    <scope>NUCLEOTIDE SEQUENCE</scope>
    <source>
        <strain evidence="2">JEL0318</strain>
    </source>
</reference>
<gene>
    <name evidence="2" type="ORF">HK097_008268</name>
</gene>
<evidence type="ECO:0000313" key="2">
    <source>
        <dbReference type="EMBL" id="KAJ3050731.1"/>
    </source>
</evidence>
<protein>
    <submittedName>
        <fullName evidence="2">Uncharacterized protein</fullName>
    </submittedName>
</protein>
<name>A0AAD5X1T1_9FUNG</name>
<proteinExistence type="predicted"/>
<comment type="caution">
    <text evidence="2">The sequence shown here is derived from an EMBL/GenBank/DDBJ whole genome shotgun (WGS) entry which is preliminary data.</text>
</comment>
<feature type="non-terminal residue" evidence="2">
    <location>
        <position position="177"/>
    </location>
</feature>
<dbReference type="Proteomes" id="UP001212841">
    <property type="component" value="Unassembled WGS sequence"/>
</dbReference>
<dbReference type="AlphaFoldDB" id="A0AAD5X1T1"/>
<sequence>MTGTSLPPTSSTTHTQQSGTQIRSYRISPQTLLAKVTHPEKFGSCTLGRFYLFATPEATSTAHPNSHERNYRIHLFDPATLALLHTIPTPSPHNFFPHLSNESCLIFDDTKWIPEFVSERHLHHAPDYFGPNVYMIDPFRKVHVELVTKREPYRVAKGPGYFAIVMEYDVDGKGKRT</sequence>
<feature type="region of interest" description="Disordered" evidence="1">
    <location>
        <begin position="1"/>
        <end position="24"/>
    </location>
</feature>
<dbReference type="EMBL" id="JADGJD010000478">
    <property type="protein sequence ID" value="KAJ3050731.1"/>
    <property type="molecule type" value="Genomic_DNA"/>
</dbReference>
<keyword evidence="3" id="KW-1185">Reference proteome</keyword>
<accession>A0AAD5X1T1</accession>
<evidence type="ECO:0000256" key="1">
    <source>
        <dbReference type="SAM" id="MobiDB-lite"/>
    </source>
</evidence>
<evidence type="ECO:0000313" key="3">
    <source>
        <dbReference type="Proteomes" id="UP001212841"/>
    </source>
</evidence>